<dbReference type="Proteomes" id="UP000248214">
    <property type="component" value="Unassembled WGS sequence"/>
</dbReference>
<name>A0A323TLJ7_9BACI</name>
<organism evidence="2 3">
    <name type="scientific">Salipaludibacillus keqinensis</name>
    <dbReference type="NCBI Taxonomy" id="2045207"/>
    <lineage>
        <taxon>Bacteria</taxon>
        <taxon>Bacillati</taxon>
        <taxon>Bacillota</taxon>
        <taxon>Bacilli</taxon>
        <taxon>Bacillales</taxon>
        <taxon>Bacillaceae</taxon>
    </lineage>
</organism>
<dbReference type="RefSeq" id="WP_110608457.1">
    <property type="nucleotide sequence ID" value="NZ_PDOD01000001.1"/>
</dbReference>
<evidence type="ECO:0000259" key="1">
    <source>
        <dbReference type="Pfam" id="PF13460"/>
    </source>
</evidence>
<dbReference type="EMBL" id="PDOD01000001">
    <property type="protein sequence ID" value="PYZ94824.1"/>
    <property type="molecule type" value="Genomic_DNA"/>
</dbReference>
<dbReference type="AlphaFoldDB" id="A0A323TLJ7"/>
<dbReference type="PANTHER" id="PTHR15020">
    <property type="entry name" value="FLAVIN REDUCTASE-RELATED"/>
    <property type="match status" value="1"/>
</dbReference>
<comment type="caution">
    <text evidence="2">The sequence shown here is derived from an EMBL/GenBank/DDBJ whole genome shotgun (WGS) entry which is preliminary data.</text>
</comment>
<dbReference type="OrthoDB" id="9785372at2"/>
<evidence type="ECO:0000313" key="3">
    <source>
        <dbReference type="Proteomes" id="UP000248214"/>
    </source>
</evidence>
<dbReference type="InterPro" id="IPR036291">
    <property type="entry name" value="NAD(P)-bd_dom_sf"/>
</dbReference>
<dbReference type="PANTHER" id="PTHR15020:SF11">
    <property type="entry name" value="OS06G0360300 PROTEIN"/>
    <property type="match status" value="1"/>
</dbReference>
<keyword evidence="3" id="KW-1185">Reference proteome</keyword>
<dbReference type="Pfam" id="PF13460">
    <property type="entry name" value="NAD_binding_10"/>
    <property type="match status" value="1"/>
</dbReference>
<dbReference type="InterPro" id="IPR016040">
    <property type="entry name" value="NAD(P)-bd_dom"/>
</dbReference>
<dbReference type="SUPFAM" id="SSF51735">
    <property type="entry name" value="NAD(P)-binding Rossmann-fold domains"/>
    <property type="match status" value="1"/>
</dbReference>
<reference evidence="2 3" key="1">
    <citation type="submission" date="2017-10" db="EMBL/GenBank/DDBJ databases">
        <title>Bacillus sp. nov., a halophilic bacterium isolated from a Keqin Lake.</title>
        <authorList>
            <person name="Wang H."/>
        </authorList>
    </citation>
    <scope>NUCLEOTIDE SEQUENCE [LARGE SCALE GENOMIC DNA]</scope>
    <source>
        <strain evidence="2 3">KQ-12</strain>
    </source>
</reference>
<gene>
    <name evidence="2" type="ORF">CR194_04665</name>
</gene>
<proteinExistence type="predicted"/>
<feature type="domain" description="NAD(P)-binding" evidence="1">
    <location>
        <begin position="7"/>
        <end position="221"/>
    </location>
</feature>
<dbReference type="Gene3D" id="3.40.50.720">
    <property type="entry name" value="NAD(P)-binding Rossmann-like Domain"/>
    <property type="match status" value="1"/>
</dbReference>
<evidence type="ECO:0000313" key="2">
    <source>
        <dbReference type="EMBL" id="PYZ94824.1"/>
    </source>
</evidence>
<protein>
    <recommendedName>
        <fullName evidence="1">NAD(P)-binding domain-containing protein</fullName>
    </recommendedName>
</protein>
<accession>A0A323TLJ7</accession>
<sequence>MRVLVVGASGATGKLVVKQLIKNEINSRILIRKSAVLPVEIVENSLVEVVVGSISELNDSEINSLISDCHVIICCLGHNITLKGMFGKPRNLVFGAIKRICETVKNTENKKVKLILMGTTGYTNTFLGEKNSLVEKIIFSLLKLLLPPHRDNVKTATYLITDIGKKDKKIDWVIVRPDTLFNQEDVSPYEVCESPVRSPLFNAGKTSRINVSHFMTKLVTDDQTWKQWQFKTPVVYNK</sequence>